<reference evidence="2 4" key="1">
    <citation type="journal article" date="2008" name="Science">
        <title>The Physcomitrella genome reveals evolutionary insights into the conquest of land by plants.</title>
        <authorList>
            <person name="Rensing S."/>
            <person name="Lang D."/>
            <person name="Zimmer A."/>
            <person name="Terry A."/>
            <person name="Salamov A."/>
            <person name="Shapiro H."/>
            <person name="Nishiyama T."/>
            <person name="Perroud P.-F."/>
            <person name="Lindquist E."/>
            <person name="Kamisugi Y."/>
            <person name="Tanahashi T."/>
            <person name="Sakakibara K."/>
            <person name="Fujita T."/>
            <person name="Oishi K."/>
            <person name="Shin-I T."/>
            <person name="Kuroki Y."/>
            <person name="Toyoda A."/>
            <person name="Suzuki Y."/>
            <person name="Hashimoto A."/>
            <person name="Yamaguchi K."/>
            <person name="Sugano A."/>
            <person name="Kohara Y."/>
            <person name="Fujiyama A."/>
            <person name="Anterola A."/>
            <person name="Aoki S."/>
            <person name="Ashton N."/>
            <person name="Barbazuk W.B."/>
            <person name="Barker E."/>
            <person name="Bennetzen J."/>
            <person name="Bezanilla M."/>
            <person name="Blankenship R."/>
            <person name="Cho S.H."/>
            <person name="Dutcher S."/>
            <person name="Estelle M."/>
            <person name="Fawcett J.A."/>
            <person name="Gundlach H."/>
            <person name="Hanada K."/>
            <person name="Heyl A."/>
            <person name="Hicks K.A."/>
            <person name="Hugh J."/>
            <person name="Lohr M."/>
            <person name="Mayer K."/>
            <person name="Melkozernov A."/>
            <person name="Murata T."/>
            <person name="Nelson D."/>
            <person name="Pils B."/>
            <person name="Prigge M."/>
            <person name="Reiss B."/>
            <person name="Renner T."/>
            <person name="Rombauts S."/>
            <person name="Rushton P."/>
            <person name="Sanderfoot A."/>
            <person name="Schween G."/>
            <person name="Shiu S.-H."/>
            <person name="Stueber K."/>
            <person name="Theodoulou F.L."/>
            <person name="Tu H."/>
            <person name="Van de Peer Y."/>
            <person name="Verrier P.J."/>
            <person name="Waters E."/>
            <person name="Wood A."/>
            <person name="Yang L."/>
            <person name="Cove D."/>
            <person name="Cuming A."/>
            <person name="Hasebe M."/>
            <person name="Lucas S."/>
            <person name="Mishler D.B."/>
            <person name="Reski R."/>
            <person name="Grigoriev I."/>
            <person name="Quatrano R.S."/>
            <person name="Boore J.L."/>
        </authorList>
    </citation>
    <scope>NUCLEOTIDE SEQUENCE [LARGE SCALE GENOMIC DNA]</scope>
    <source>
        <strain evidence="3 4">cv. Gransden 2004</strain>
    </source>
</reference>
<name>A0A2K1J2H1_PHYPA</name>
<dbReference type="Gramene" id="Pp3c17_2149V3.1">
    <property type="protein sequence ID" value="PAC:32907084.CDS.1"/>
    <property type="gene ID" value="Pp3c17_2149"/>
</dbReference>
<dbReference type="EMBL" id="ABEU02000017">
    <property type="protein sequence ID" value="PNR35723.1"/>
    <property type="molecule type" value="Genomic_DNA"/>
</dbReference>
<dbReference type="AlphaFoldDB" id="A0A2K1J2H1"/>
<reference evidence="3" key="3">
    <citation type="submission" date="2020-12" db="UniProtKB">
        <authorList>
            <consortium name="EnsemblPlants"/>
        </authorList>
    </citation>
    <scope>IDENTIFICATION</scope>
</reference>
<protein>
    <submittedName>
        <fullName evidence="2 3">Uncharacterized protein</fullName>
    </submittedName>
</protein>
<evidence type="ECO:0000256" key="1">
    <source>
        <dbReference type="SAM" id="MobiDB-lite"/>
    </source>
</evidence>
<feature type="compositionally biased region" description="Polar residues" evidence="1">
    <location>
        <begin position="52"/>
        <end position="64"/>
    </location>
</feature>
<keyword evidence="4" id="KW-1185">Reference proteome</keyword>
<feature type="region of interest" description="Disordered" evidence="1">
    <location>
        <begin position="21"/>
        <end position="71"/>
    </location>
</feature>
<evidence type="ECO:0000313" key="4">
    <source>
        <dbReference type="Proteomes" id="UP000006727"/>
    </source>
</evidence>
<dbReference type="Proteomes" id="UP000006727">
    <property type="component" value="Chromosome 17"/>
</dbReference>
<accession>A0A2K1J2H1</accession>
<sequence length="71" mass="8268">MLLPHEDTTTTSTRLRKKLIYGTPREEEDSIDDMPLNAQHPTKPHKWFHLSGISSSQQQFATKHQTQRQDP</sequence>
<gene>
    <name evidence="2" type="ORF">PHYPA_021573</name>
</gene>
<reference evidence="2 4" key="2">
    <citation type="journal article" date="2018" name="Plant J.">
        <title>The Physcomitrella patens chromosome-scale assembly reveals moss genome structure and evolution.</title>
        <authorList>
            <person name="Lang D."/>
            <person name="Ullrich K.K."/>
            <person name="Murat F."/>
            <person name="Fuchs J."/>
            <person name="Jenkins J."/>
            <person name="Haas F.B."/>
            <person name="Piednoel M."/>
            <person name="Gundlach H."/>
            <person name="Van Bel M."/>
            <person name="Meyberg R."/>
            <person name="Vives C."/>
            <person name="Morata J."/>
            <person name="Symeonidi A."/>
            <person name="Hiss M."/>
            <person name="Muchero W."/>
            <person name="Kamisugi Y."/>
            <person name="Saleh O."/>
            <person name="Blanc G."/>
            <person name="Decker E.L."/>
            <person name="van Gessel N."/>
            <person name="Grimwood J."/>
            <person name="Hayes R.D."/>
            <person name="Graham S.W."/>
            <person name="Gunter L.E."/>
            <person name="McDaniel S.F."/>
            <person name="Hoernstein S.N.W."/>
            <person name="Larsson A."/>
            <person name="Li F.W."/>
            <person name="Perroud P.F."/>
            <person name="Phillips J."/>
            <person name="Ranjan P."/>
            <person name="Rokshar D.S."/>
            <person name="Rothfels C.J."/>
            <person name="Schneider L."/>
            <person name="Shu S."/>
            <person name="Stevenson D.W."/>
            <person name="Thummler F."/>
            <person name="Tillich M."/>
            <person name="Villarreal Aguilar J.C."/>
            <person name="Widiez T."/>
            <person name="Wong G.K."/>
            <person name="Wymore A."/>
            <person name="Zhang Y."/>
            <person name="Zimmer A.D."/>
            <person name="Quatrano R.S."/>
            <person name="Mayer K.F.X."/>
            <person name="Goodstein D."/>
            <person name="Casacuberta J.M."/>
            <person name="Vandepoele K."/>
            <person name="Reski R."/>
            <person name="Cuming A.C."/>
            <person name="Tuskan G.A."/>
            <person name="Maumus F."/>
            <person name="Salse J."/>
            <person name="Schmutz J."/>
            <person name="Rensing S.A."/>
        </authorList>
    </citation>
    <scope>NUCLEOTIDE SEQUENCE [LARGE SCALE GENOMIC DNA]</scope>
    <source>
        <strain evidence="3 4">cv. Gransden 2004</strain>
    </source>
</reference>
<dbReference type="EnsemblPlants" id="Pp3c17_2149V3.1">
    <property type="protein sequence ID" value="PAC:32907084.CDS.1"/>
    <property type="gene ID" value="Pp3c17_2149"/>
</dbReference>
<evidence type="ECO:0000313" key="2">
    <source>
        <dbReference type="EMBL" id="PNR35723.1"/>
    </source>
</evidence>
<proteinExistence type="predicted"/>
<organism evidence="2">
    <name type="scientific">Physcomitrium patens</name>
    <name type="common">Spreading-leaved earth moss</name>
    <name type="synonym">Physcomitrella patens</name>
    <dbReference type="NCBI Taxonomy" id="3218"/>
    <lineage>
        <taxon>Eukaryota</taxon>
        <taxon>Viridiplantae</taxon>
        <taxon>Streptophyta</taxon>
        <taxon>Embryophyta</taxon>
        <taxon>Bryophyta</taxon>
        <taxon>Bryophytina</taxon>
        <taxon>Bryopsida</taxon>
        <taxon>Funariidae</taxon>
        <taxon>Funariales</taxon>
        <taxon>Funariaceae</taxon>
        <taxon>Physcomitrium</taxon>
    </lineage>
</organism>
<evidence type="ECO:0000313" key="3">
    <source>
        <dbReference type="EnsemblPlants" id="PAC:32907084.CDS.1"/>
    </source>
</evidence>
<dbReference type="InParanoid" id="A0A2K1J2H1"/>